<name>A0A4V1NRN3_9FIRM</name>
<comment type="caution">
    <text evidence="1">The sequence shown here is derived from an EMBL/GenBank/DDBJ whole genome shotgun (WGS) entry which is preliminary data.</text>
</comment>
<evidence type="ECO:0000313" key="1">
    <source>
        <dbReference type="EMBL" id="RXS74355.1"/>
    </source>
</evidence>
<keyword evidence="2" id="KW-1185">Reference proteome</keyword>
<dbReference type="Proteomes" id="UP000290106">
    <property type="component" value="Unassembled WGS sequence"/>
</dbReference>
<dbReference type="NCBIfam" id="TIGR02677">
    <property type="entry name" value="TIGR02677 family protein"/>
    <property type="match status" value="1"/>
</dbReference>
<dbReference type="Pfam" id="PF09660">
    <property type="entry name" value="DUF2397"/>
    <property type="match status" value="1"/>
</dbReference>
<sequence>MEYLEQINETSYLSVPNAPIYRKIMRCFYREYEKMNFQLYKEDIFQLLKKEETFDNYTMEQLMLDLDALVKWKNLTPIQDPGRVYTIADYKNKQYQYTMSEYAVEIERLTVRLENIFLESGNLSTNFFVRLEKSLSEVPEMENATLKEVNEWWNMLQEDFKRLNQNYQDYLRDFYSGKSEQLMKSVEFVVHKDKFVKYLTEFIQEMQRHSHRIEQSLLKNIPLMEEKILEKVVQSELDIPHALLEIHGNAEPSIRENVQGKWEALKNWFIDSDRRECECKKVLKITNDVIRSIIQNAALIVQIQNWGISRKDDYKKFLELFLNCKDLNEARRLSAHVFGIQKIQHFKTIYPREEDSINNSIYDESPAEFLLKPHTRNYREKKYRRGFEDKSLEKMMQREAYLQKARRQKEIVMQYIKDDKIIFSEIKEPVTEETRTVFLQWIAQANVSSRKTGRTEYGQEYRLIREQDHCVLKCEDGDLTMPSYVLEFKKS</sequence>
<gene>
    <name evidence="1" type="ORF">ETP43_03370</name>
</gene>
<accession>A0A4V1NRN3</accession>
<evidence type="ECO:0000313" key="2">
    <source>
        <dbReference type="Proteomes" id="UP000290106"/>
    </source>
</evidence>
<dbReference type="InterPro" id="IPR013493">
    <property type="entry name" value="CHP02677"/>
</dbReference>
<dbReference type="RefSeq" id="WP_129257038.1">
    <property type="nucleotide sequence ID" value="NZ_SDKC01000001.1"/>
</dbReference>
<dbReference type="AlphaFoldDB" id="A0A4V1NRN3"/>
<organism evidence="1 2">
    <name type="scientific">Blautia faecicola</name>
    <dbReference type="NCBI Taxonomy" id="2509240"/>
    <lineage>
        <taxon>Bacteria</taxon>
        <taxon>Bacillati</taxon>
        <taxon>Bacillota</taxon>
        <taxon>Clostridia</taxon>
        <taxon>Lachnospirales</taxon>
        <taxon>Lachnospiraceae</taxon>
        <taxon>Blautia</taxon>
    </lineage>
</organism>
<protein>
    <submittedName>
        <fullName evidence="1">TIGR02677 family protein</fullName>
    </submittedName>
</protein>
<dbReference type="EMBL" id="SDKC01000001">
    <property type="protein sequence ID" value="RXS74355.1"/>
    <property type="molecule type" value="Genomic_DNA"/>
</dbReference>
<dbReference type="OrthoDB" id="1639410at2"/>
<proteinExistence type="predicted"/>
<reference evidence="1 2" key="1">
    <citation type="submission" date="2019-01" db="EMBL/GenBank/DDBJ databases">
        <title>Blautia sp. nov. KGMB01111 isolated human feces.</title>
        <authorList>
            <person name="Park J.-E."/>
            <person name="Kim J.-S."/>
            <person name="Park S.-H."/>
        </authorList>
    </citation>
    <scope>NUCLEOTIDE SEQUENCE [LARGE SCALE GENOMIC DNA]</scope>
    <source>
        <strain evidence="1 2">KGMB01111</strain>
    </source>
</reference>